<dbReference type="Gene3D" id="3.30.420.40">
    <property type="match status" value="2"/>
</dbReference>
<dbReference type="GO" id="GO:0070525">
    <property type="term" value="P:tRNA threonylcarbamoyladenosine metabolic process"/>
    <property type="evidence" value="ECO:0007669"/>
    <property type="project" value="UniProtKB-ARBA"/>
</dbReference>
<reference evidence="8" key="1">
    <citation type="journal article" date="2021" name="PeerJ">
        <title>Extensive microbial diversity within the chicken gut microbiome revealed by metagenomics and culture.</title>
        <authorList>
            <person name="Gilroy R."/>
            <person name="Ravi A."/>
            <person name="Getino M."/>
            <person name="Pursley I."/>
            <person name="Horton D.L."/>
            <person name="Alikhan N.F."/>
            <person name="Baker D."/>
            <person name="Gharbi K."/>
            <person name="Hall N."/>
            <person name="Watson M."/>
            <person name="Adriaenssens E.M."/>
            <person name="Foster-Nyarko E."/>
            <person name="Jarju S."/>
            <person name="Secka A."/>
            <person name="Antonio M."/>
            <person name="Oren A."/>
            <person name="Chaudhuri R.R."/>
            <person name="La Ragione R."/>
            <person name="Hildebrand F."/>
            <person name="Pallen M.J."/>
        </authorList>
    </citation>
    <scope>NUCLEOTIDE SEQUENCE</scope>
    <source>
        <strain evidence="8">ChiGjej6B6-1540</strain>
    </source>
</reference>
<comment type="catalytic activity">
    <reaction evidence="6">
        <text>L-threonylcarbamoyladenylate + adenosine(37) in tRNA = N(6)-L-threonylcarbamoyladenosine(37) in tRNA + AMP + H(+)</text>
        <dbReference type="Rhea" id="RHEA:37059"/>
        <dbReference type="Rhea" id="RHEA-COMP:10162"/>
        <dbReference type="Rhea" id="RHEA-COMP:10163"/>
        <dbReference type="ChEBI" id="CHEBI:15378"/>
        <dbReference type="ChEBI" id="CHEBI:73682"/>
        <dbReference type="ChEBI" id="CHEBI:74411"/>
        <dbReference type="ChEBI" id="CHEBI:74418"/>
        <dbReference type="ChEBI" id="CHEBI:456215"/>
        <dbReference type="EC" id="2.3.1.234"/>
    </reaction>
</comment>
<keyword evidence="5" id="KW-0012">Acyltransferase</keyword>
<dbReference type="SUPFAM" id="SSF53067">
    <property type="entry name" value="Actin-like ATPase domain"/>
    <property type="match status" value="1"/>
</dbReference>
<dbReference type="PRINTS" id="PR00789">
    <property type="entry name" value="OSIALOPTASE"/>
</dbReference>
<dbReference type="InterPro" id="IPR017860">
    <property type="entry name" value="Peptidase_M22_CS"/>
</dbReference>
<name>A0A9D1RSZ8_9FIRM</name>
<comment type="caution">
    <text evidence="8">The sequence shown here is derived from an EMBL/GenBank/DDBJ whole genome shotgun (WGS) entry which is preliminary data.</text>
</comment>
<dbReference type="EMBL" id="DXGA01000082">
    <property type="protein sequence ID" value="HIW93648.1"/>
    <property type="molecule type" value="Genomic_DNA"/>
</dbReference>
<dbReference type="AlphaFoldDB" id="A0A9D1RSZ8"/>
<reference evidence="8" key="2">
    <citation type="submission" date="2021-04" db="EMBL/GenBank/DDBJ databases">
        <authorList>
            <person name="Gilroy R."/>
        </authorList>
    </citation>
    <scope>NUCLEOTIDE SEQUENCE</scope>
    <source>
        <strain evidence="8">ChiGjej6B6-1540</strain>
    </source>
</reference>
<dbReference type="PANTHER" id="PTHR11735:SF11">
    <property type="entry name" value="TRNA THREONYLCARBAMOYLADENOSINE BIOSYNTHESIS PROTEIN TSAB"/>
    <property type="match status" value="1"/>
</dbReference>
<evidence type="ECO:0000256" key="6">
    <source>
        <dbReference type="ARBA" id="ARBA00048117"/>
    </source>
</evidence>
<sequence length="309" mass="32928">MSGRFLGLDTSNYTTSAAVFDGTEGVNEGKLLEVASGALGLRQSDALFQHVKALPGLIHKLREQGCFADIRAVAASTRPRPVEGSYMPCFLAGEGQGRAMADVLGVPFYAVSHQQGHLAAAAWSAGHLELLDRPFLAWHLSGGTTELLRVEPEGRNVSIEKLGGTSDISAGQLIDRTGQKLHLDFPAGKALDALAAQSDCADVFKVKRTGLTFSLSGVENQVQKRIEQGVNPADVARFALNTVADIVRRTTEAAKEGQKGLPVLFSGGVASNRILRQYMTGALFAEPRYSTDNAMGVAILAHRLWEGEG</sequence>
<dbReference type="GO" id="GO:0061711">
    <property type="term" value="F:tRNA N(6)-L-threonylcarbamoyladenine synthase activity"/>
    <property type="evidence" value="ECO:0007669"/>
    <property type="project" value="UniProtKB-EC"/>
</dbReference>
<evidence type="ECO:0000256" key="3">
    <source>
        <dbReference type="ARBA" id="ARBA00022694"/>
    </source>
</evidence>
<dbReference type="PANTHER" id="PTHR11735">
    <property type="entry name" value="TRNA N6-ADENOSINE THREONYLCARBAMOYLTRANSFERASE"/>
    <property type="match status" value="1"/>
</dbReference>
<evidence type="ECO:0000256" key="2">
    <source>
        <dbReference type="ARBA" id="ARBA00022679"/>
    </source>
</evidence>
<evidence type="ECO:0000256" key="4">
    <source>
        <dbReference type="ARBA" id="ARBA00022723"/>
    </source>
</evidence>
<dbReference type="GO" id="GO:0005829">
    <property type="term" value="C:cytosol"/>
    <property type="evidence" value="ECO:0007669"/>
    <property type="project" value="TreeGrafter"/>
</dbReference>
<dbReference type="InterPro" id="IPR043129">
    <property type="entry name" value="ATPase_NBD"/>
</dbReference>
<dbReference type="GO" id="GO:0006400">
    <property type="term" value="P:tRNA modification"/>
    <property type="evidence" value="ECO:0007669"/>
    <property type="project" value="UniProtKB-ARBA"/>
</dbReference>
<evidence type="ECO:0000313" key="8">
    <source>
        <dbReference type="EMBL" id="HIW93648.1"/>
    </source>
</evidence>
<evidence type="ECO:0000256" key="5">
    <source>
        <dbReference type="ARBA" id="ARBA00023315"/>
    </source>
</evidence>
<dbReference type="GO" id="GO:0003677">
    <property type="term" value="F:DNA binding"/>
    <property type="evidence" value="ECO:0007669"/>
    <property type="project" value="UniProtKB-KW"/>
</dbReference>
<dbReference type="PROSITE" id="PS01016">
    <property type="entry name" value="GLYCOPROTEASE"/>
    <property type="match status" value="1"/>
</dbReference>
<gene>
    <name evidence="8" type="ORF">H9868_03820</name>
</gene>
<organism evidence="8 9">
    <name type="scientific">Candidatus Flavonifractor merdipullorum</name>
    <dbReference type="NCBI Taxonomy" id="2838590"/>
    <lineage>
        <taxon>Bacteria</taxon>
        <taxon>Bacillati</taxon>
        <taxon>Bacillota</taxon>
        <taxon>Clostridia</taxon>
        <taxon>Eubacteriales</taxon>
        <taxon>Oscillospiraceae</taxon>
        <taxon>Flavonifractor</taxon>
    </lineage>
</organism>
<feature type="domain" description="Gcp-like" evidence="7">
    <location>
        <begin position="49"/>
        <end position="296"/>
    </location>
</feature>
<dbReference type="EC" id="2.3.1.234" evidence="1"/>
<dbReference type="InterPro" id="IPR000905">
    <property type="entry name" value="Gcp-like_dom"/>
</dbReference>
<keyword evidence="4" id="KW-0479">Metal-binding</keyword>
<evidence type="ECO:0000256" key="1">
    <source>
        <dbReference type="ARBA" id="ARBA00012156"/>
    </source>
</evidence>
<dbReference type="Pfam" id="PF00814">
    <property type="entry name" value="TsaD"/>
    <property type="match status" value="1"/>
</dbReference>
<keyword evidence="3" id="KW-0819">tRNA processing</keyword>
<accession>A0A9D1RSZ8</accession>
<evidence type="ECO:0000313" key="9">
    <source>
        <dbReference type="Proteomes" id="UP000824192"/>
    </source>
</evidence>
<dbReference type="InterPro" id="IPR017861">
    <property type="entry name" value="KAE1/TsaD"/>
</dbReference>
<keyword evidence="2" id="KW-0808">Transferase</keyword>
<dbReference type="Proteomes" id="UP000824192">
    <property type="component" value="Unassembled WGS sequence"/>
</dbReference>
<protein>
    <recommendedName>
        <fullName evidence="1">N(6)-L-threonylcarbamoyladenine synthase</fullName>
        <ecNumber evidence="1">2.3.1.234</ecNumber>
    </recommendedName>
</protein>
<keyword evidence="8" id="KW-0238">DNA-binding</keyword>
<proteinExistence type="predicted"/>
<evidence type="ECO:0000259" key="7">
    <source>
        <dbReference type="Pfam" id="PF00814"/>
    </source>
</evidence>
<dbReference type="GO" id="GO:0046872">
    <property type="term" value="F:metal ion binding"/>
    <property type="evidence" value="ECO:0007669"/>
    <property type="project" value="UniProtKB-KW"/>
</dbReference>